<dbReference type="HOGENOM" id="CLU_021993_1_0_1"/>
<feature type="transmembrane region" description="Helical" evidence="6">
    <location>
        <begin position="539"/>
        <end position="561"/>
    </location>
</feature>
<feature type="transmembrane region" description="Helical" evidence="6">
    <location>
        <begin position="704"/>
        <end position="724"/>
    </location>
</feature>
<gene>
    <name evidence="8" type="ORF">F503_03440</name>
</gene>
<dbReference type="VEuPathDB" id="FungiDB:F503_03440"/>
<feature type="transmembrane region" description="Helical" evidence="6">
    <location>
        <begin position="215"/>
        <end position="231"/>
    </location>
</feature>
<comment type="subcellular location">
    <subcellularLocation>
        <location evidence="1">Membrane</location>
        <topology evidence="1">Multi-pass membrane protein</topology>
    </subcellularLocation>
</comment>
<feature type="transmembrane region" description="Helical" evidence="6">
    <location>
        <begin position="269"/>
        <end position="295"/>
    </location>
</feature>
<feature type="transmembrane region" description="Helical" evidence="6">
    <location>
        <begin position="180"/>
        <end position="203"/>
    </location>
</feature>
<dbReference type="PANTHER" id="PTHR23514">
    <property type="entry name" value="BYPASS OF STOP CODON PROTEIN 6"/>
    <property type="match status" value="1"/>
</dbReference>
<evidence type="ECO:0000259" key="7">
    <source>
        <dbReference type="PROSITE" id="PS50850"/>
    </source>
</evidence>
<feature type="transmembrane region" description="Helical" evidence="6">
    <location>
        <begin position="617"/>
        <end position="636"/>
    </location>
</feature>
<dbReference type="InterPro" id="IPR051788">
    <property type="entry name" value="MFS_Transporter"/>
</dbReference>
<evidence type="ECO:0000256" key="6">
    <source>
        <dbReference type="SAM" id="Phobius"/>
    </source>
</evidence>
<evidence type="ECO:0000256" key="3">
    <source>
        <dbReference type="ARBA" id="ARBA00022989"/>
    </source>
</evidence>
<dbReference type="GO" id="GO:0022857">
    <property type="term" value="F:transmembrane transporter activity"/>
    <property type="evidence" value="ECO:0007669"/>
    <property type="project" value="InterPro"/>
</dbReference>
<accession>S3CKK5</accession>
<keyword evidence="3 6" id="KW-1133">Transmembrane helix</keyword>
<dbReference type="PANTHER" id="PTHR23514:SF6">
    <property type="entry name" value="MAJOR FACILITATOR SUPERFAMILY (MFS) PROFILE DOMAIN-CONTAINING PROTEIN"/>
    <property type="match status" value="1"/>
</dbReference>
<feature type="transmembrane region" description="Helical" evidence="6">
    <location>
        <begin position="315"/>
        <end position="336"/>
    </location>
</feature>
<reference evidence="8 9" key="1">
    <citation type="journal article" date="2013" name="BMC Genomics">
        <title>The genome and transcriptome of the pine saprophyte Ophiostoma piceae, and a comparison with the bark beetle-associated pine pathogen Grosmannia clavigera.</title>
        <authorList>
            <person name="Haridas S."/>
            <person name="Wang Y."/>
            <person name="Lim L."/>
            <person name="Massoumi Alamouti S."/>
            <person name="Jackman S."/>
            <person name="Docking R."/>
            <person name="Robertson G."/>
            <person name="Birol I."/>
            <person name="Bohlmann J."/>
            <person name="Breuil C."/>
        </authorList>
    </citation>
    <scope>NUCLEOTIDE SEQUENCE [LARGE SCALE GENOMIC DNA]</scope>
    <source>
        <strain evidence="8 9">UAMH 11346</strain>
    </source>
</reference>
<dbReference type="Gene3D" id="1.20.1250.20">
    <property type="entry name" value="MFS general substrate transporter like domains"/>
    <property type="match status" value="2"/>
</dbReference>
<evidence type="ECO:0000256" key="1">
    <source>
        <dbReference type="ARBA" id="ARBA00004141"/>
    </source>
</evidence>
<feature type="compositionally biased region" description="Low complexity" evidence="5">
    <location>
        <begin position="493"/>
        <end position="510"/>
    </location>
</feature>
<dbReference type="eggNOG" id="ENOG502QSZ7">
    <property type="taxonomic scope" value="Eukaryota"/>
</dbReference>
<organism evidence="8 9">
    <name type="scientific">Ophiostoma piceae (strain UAMH 11346)</name>
    <name type="common">Sap stain fungus</name>
    <dbReference type="NCBI Taxonomy" id="1262450"/>
    <lineage>
        <taxon>Eukaryota</taxon>
        <taxon>Fungi</taxon>
        <taxon>Dikarya</taxon>
        <taxon>Ascomycota</taxon>
        <taxon>Pezizomycotina</taxon>
        <taxon>Sordariomycetes</taxon>
        <taxon>Sordariomycetidae</taxon>
        <taxon>Ophiostomatales</taxon>
        <taxon>Ophiostomataceae</taxon>
        <taxon>Ophiostoma</taxon>
    </lineage>
</organism>
<dbReference type="PROSITE" id="PS50850">
    <property type="entry name" value="MFS"/>
    <property type="match status" value="1"/>
</dbReference>
<evidence type="ECO:0000256" key="2">
    <source>
        <dbReference type="ARBA" id="ARBA00022692"/>
    </source>
</evidence>
<dbReference type="OrthoDB" id="413079at2759"/>
<dbReference type="InterPro" id="IPR020846">
    <property type="entry name" value="MFS_dom"/>
</dbReference>
<feature type="compositionally biased region" description="Polar residues" evidence="5">
    <location>
        <begin position="373"/>
        <end position="389"/>
    </location>
</feature>
<feature type="transmembrane region" description="Helical" evidence="6">
    <location>
        <begin position="586"/>
        <end position="605"/>
    </location>
</feature>
<keyword evidence="9" id="KW-1185">Reference proteome</keyword>
<dbReference type="FunFam" id="1.20.1250.20:FF:000286">
    <property type="entry name" value="MFS efflux transporter"/>
    <property type="match status" value="1"/>
</dbReference>
<feature type="region of interest" description="Disordered" evidence="5">
    <location>
        <begin position="470"/>
        <end position="510"/>
    </location>
</feature>
<feature type="region of interest" description="Disordered" evidence="5">
    <location>
        <begin position="345"/>
        <end position="430"/>
    </location>
</feature>
<evidence type="ECO:0000256" key="4">
    <source>
        <dbReference type="ARBA" id="ARBA00023136"/>
    </source>
</evidence>
<proteinExistence type="predicted"/>
<feature type="compositionally biased region" description="Polar residues" evidence="5">
    <location>
        <begin position="481"/>
        <end position="490"/>
    </location>
</feature>
<dbReference type="EMBL" id="KE148152">
    <property type="protein sequence ID" value="EPE07013.1"/>
    <property type="molecule type" value="Genomic_DNA"/>
</dbReference>
<feature type="compositionally biased region" description="Low complexity" evidence="5">
    <location>
        <begin position="9"/>
        <end position="47"/>
    </location>
</feature>
<evidence type="ECO:0000256" key="5">
    <source>
        <dbReference type="SAM" id="MobiDB-lite"/>
    </source>
</evidence>
<evidence type="ECO:0000313" key="9">
    <source>
        <dbReference type="Proteomes" id="UP000016923"/>
    </source>
</evidence>
<dbReference type="InterPro" id="IPR011701">
    <property type="entry name" value="MFS"/>
</dbReference>
<feature type="compositionally biased region" description="Polar residues" evidence="5">
    <location>
        <begin position="112"/>
        <end position="122"/>
    </location>
</feature>
<dbReference type="SUPFAM" id="SSF103473">
    <property type="entry name" value="MFS general substrate transporter"/>
    <property type="match status" value="1"/>
</dbReference>
<feature type="compositionally biased region" description="Low complexity" evidence="5">
    <location>
        <begin position="408"/>
        <end position="417"/>
    </location>
</feature>
<name>S3CKK5_OPHP1</name>
<keyword evidence="2 6" id="KW-0812">Transmembrane</keyword>
<feature type="region of interest" description="Disordered" evidence="5">
    <location>
        <begin position="86"/>
        <end position="130"/>
    </location>
</feature>
<evidence type="ECO:0000313" key="8">
    <source>
        <dbReference type="EMBL" id="EPE07013.1"/>
    </source>
</evidence>
<dbReference type="InterPro" id="IPR036259">
    <property type="entry name" value="MFS_trans_sf"/>
</dbReference>
<dbReference type="GO" id="GO:0016020">
    <property type="term" value="C:membrane"/>
    <property type="evidence" value="ECO:0007669"/>
    <property type="project" value="UniProtKB-SubCell"/>
</dbReference>
<feature type="transmembrane region" description="Helical" evidence="6">
    <location>
        <begin position="642"/>
        <end position="664"/>
    </location>
</feature>
<feature type="transmembrane region" description="Helical" evidence="6">
    <location>
        <begin position="237"/>
        <end position="257"/>
    </location>
</feature>
<feature type="domain" description="Major facilitator superfamily (MFS) profile" evidence="7">
    <location>
        <begin position="551"/>
        <end position="732"/>
    </location>
</feature>
<dbReference type="Proteomes" id="UP000016923">
    <property type="component" value="Unassembled WGS sequence"/>
</dbReference>
<feature type="transmembrane region" description="Helical" evidence="6">
    <location>
        <begin position="676"/>
        <end position="698"/>
    </location>
</feature>
<sequence>MLSLVQIESSAAPSSTSSATDSAMNATARNTISNRSSHSANALASSSKRPYPAVPDTVTERHGDDEYDDNTNIDLMLQRKASTKAFDAADLEQSRPVTPIDEDGTAARPSHTRQNSTSSNGSGRLGTDDDEGGVEVLQSMYYPRKNLYRLASVALINLNGGLSDSAAGAVLPYIERHYDIGYGIVSLIFVATAVGSITAAIVVDPIKRRYGYSRTLLLSQLFMAAGYVPLLTMRAPFPAVVVGFFFVGLAEAINVAMGNTFCAGLQQGTVALGVMHGSYGIGGISGPLVATAVAVASGAATDPNIKTAQSFGNYYFLPFGVCIAASVMVSWAFAGFEKEWGENLRRSSADDTQPSADSGGRHRRWRVGRQKQDQTAAPPSQETSATDNIQLVDFSATPLRRPQPVSQPSTAAPSRAPSPTPFGASIASPLATPSATMTRPILSPLQSPMQSAFPTPAQSFMSTAPLMNSQAANPIDGVTTPMESGTSTPWATRPQAPSRAQSQSQVPQQQQAQFRQQAFTTPASIRPRISRIRRSKARVYEMFTAPSARVVLLGAMFLFMYQGSEVSIAGWVTSFLIADRGGKEPAVGYVTAGFWAGITLGRFCLAVPAQKIGPRRFVYGCVVGAGIFELLVWFVPNVIGDAVAVSIVGLLLGPVYPCAADVLMRNLSRKERIAGVSAMAAFGSAGGAAAPFITGVLAQVAGTFVLHPIAIALFVGMLIFWFLIPEPKKPTE</sequence>
<keyword evidence="4 6" id="KW-0472">Membrane</keyword>
<protein>
    <submittedName>
        <fullName evidence="8">Major facilitator superfamily transporter</fullName>
    </submittedName>
</protein>
<dbReference type="AlphaFoldDB" id="S3CKK5"/>
<dbReference type="Pfam" id="PF07690">
    <property type="entry name" value="MFS_1"/>
    <property type="match status" value="2"/>
</dbReference>
<feature type="region of interest" description="Disordered" evidence="5">
    <location>
        <begin position="1"/>
        <end position="70"/>
    </location>
</feature>